<dbReference type="KEGG" id="obi:106880893"/>
<evidence type="ECO:0000313" key="9">
    <source>
        <dbReference type="EMBL" id="KOF68674.1"/>
    </source>
</evidence>
<feature type="compositionally biased region" description="Polar residues" evidence="8">
    <location>
        <begin position="9"/>
        <end position="18"/>
    </location>
</feature>
<feature type="compositionally biased region" description="Polar residues" evidence="8">
    <location>
        <begin position="39"/>
        <end position="53"/>
    </location>
</feature>
<dbReference type="GO" id="GO:0007040">
    <property type="term" value="P:lysosome organization"/>
    <property type="evidence" value="ECO:0007669"/>
    <property type="project" value="TreeGrafter"/>
</dbReference>
<evidence type="ECO:0000256" key="3">
    <source>
        <dbReference type="ARBA" id="ARBA00022448"/>
    </source>
</evidence>
<dbReference type="InterPro" id="IPR003492">
    <property type="entry name" value="Battenin_disease_Cln3"/>
</dbReference>
<dbReference type="GO" id="GO:0051453">
    <property type="term" value="P:regulation of intracellular pH"/>
    <property type="evidence" value="ECO:0007669"/>
    <property type="project" value="TreeGrafter"/>
</dbReference>
<feature type="transmembrane region" description="Helical" evidence="7">
    <location>
        <begin position="300"/>
        <end position="323"/>
    </location>
</feature>
<dbReference type="AlphaFoldDB" id="A0A0L8FVM6"/>
<feature type="compositionally biased region" description="Acidic residues" evidence="8">
    <location>
        <begin position="19"/>
        <end position="28"/>
    </location>
</feature>
<keyword evidence="5 7" id="KW-1133">Transmembrane helix</keyword>
<evidence type="ECO:0000256" key="7">
    <source>
        <dbReference type="RuleBase" id="RU361113"/>
    </source>
</evidence>
<feature type="region of interest" description="Disordered" evidence="8">
    <location>
        <begin position="1"/>
        <end position="57"/>
    </location>
</feature>
<dbReference type="GO" id="GO:0012505">
    <property type="term" value="C:endomembrane system"/>
    <property type="evidence" value="ECO:0007669"/>
    <property type="project" value="UniProtKB-SubCell"/>
</dbReference>
<organism evidence="9">
    <name type="scientific">Octopus bimaculoides</name>
    <name type="common">California two-spotted octopus</name>
    <dbReference type="NCBI Taxonomy" id="37653"/>
    <lineage>
        <taxon>Eukaryota</taxon>
        <taxon>Metazoa</taxon>
        <taxon>Spiralia</taxon>
        <taxon>Lophotrochozoa</taxon>
        <taxon>Mollusca</taxon>
        <taxon>Cephalopoda</taxon>
        <taxon>Coleoidea</taxon>
        <taxon>Octopodiformes</taxon>
        <taxon>Octopoda</taxon>
        <taxon>Incirrata</taxon>
        <taxon>Octopodidae</taxon>
        <taxon>Octopus</taxon>
    </lineage>
</organism>
<feature type="transmembrane region" description="Helical" evidence="7">
    <location>
        <begin position="130"/>
        <end position="147"/>
    </location>
</feature>
<dbReference type="PIRSF" id="PIRSF015974">
    <property type="entry name" value="CLN3_BTN1"/>
    <property type="match status" value="1"/>
</dbReference>
<keyword evidence="3" id="KW-0813">Transport</keyword>
<comment type="similarity">
    <text evidence="2 7">Belongs to the battenin family.</text>
</comment>
<keyword evidence="6 7" id="KW-0472">Membrane</keyword>
<gene>
    <name evidence="9" type="ORF">OCBIM_22006693mg</name>
</gene>
<feature type="transmembrane region" description="Helical" evidence="7">
    <location>
        <begin position="434"/>
        <end position="456"/>
    </location>
</feature>
<evidence type="ECO:0000256" key="8">
    <source>
        <dbReference type="SAM" id="MobiDB-lite"/>
    </source>
</evidence>
<evidence type="ECO:0000256" key="1">
    <source>
        <dbReference type="ARBA" id="ARBA00004127"/>
    </source>
</evidence>
<feature type="transmembrane region" description="Helical" evidence="7">
    <location>
        <begin position="219"/>
        <end position="240"/>
    </location>
</feature>
<dbReference type="InterPro" id="IPR018460">
    <property type="entry name" value="Battenin_disease_Cln3_subgr"/>
</dbReference>
<name>A0A0L8FVM6_OCTBM</name>
<feature type="transmembrane region" description="Helical" evidence="7">
    <location>
        <begin position="396"/>
        <end position="414"/>
    </location>
</feature>
<comment type="subcellular location">
    <subcellularLocation>
        <location evidence="1">Endomembrane system</location>
        <topology evidence="1">Multi-pass membrane protein</topology>
    </subcellularLocation>
    <subcellularLocation>
        <location evidence="7">Lysosome membrane</location>
        <topology evidence="7">Multi-pass membrane protein</topology>
    </subcellularLocation>
</comment>
<evidence type="ECO:0000256" key="4">
    <source>
        <dbReference type="ARBA" id="ARBA00022692"/>
    </source>
</evidence>
<dbReference type="PRINTS" id="PR01315">
    <property type="entry name" value="BATTENIN"/>
</dbReference>
<reference evidence="9" key="1">
    <citation type="submission" date="2015-07" db="EMBL/GenBank/DDBJ databases">
        <title>MeaNS - Measles Nucleotide Surveillance Program.</title>
        <authorList>
            <person name="Tran T."/>
            <person name="Druce J."/>
        </authorList>
    </citation>
    <scope>NUCLEOTIDE SEQUENCE</scope>
    <source>
        <strain evidence="9">UCB-OBI-ISO-001</strain>
        <tissue evidence="9">Gonad</tissue>
    </source>
</reference>
<dbReference type="OMA" id="WLCNWQV"/>
<sequence>MDNIKNRKSTSVSFSQLSTEEDMDDQVNAEDSTYLLPSEHSSGTMQNNSQCSLDSMKHEEKENKRNLLAFWIFGLCNNFAYVIMLSAAHDILKEEENKKQNQSDTFQNNSSTFGNTTADSGSKYLICNEIGTGAILLADILPALLIKLSSPLYIQKLSYNLKVTIIIATTTLSFILVSAASNVIFSIIGVCFASFSSGLGEVTFLSLTSFFHKNVVSTWSSGTGGAGIFGALSYAGLTMLNLSPRHTILVMLIIPAIFAFSYFVLLQKPPVLQTLGTDVSHSMLLNSSPPRLMLNTREKLVRIGAVVKYMLPLCLVYIAEYYINQTLFELLYFNKIWLKSAEQYRWYQVDYQIGVFIARSSVNLFHLKFLWLPVILQMGILAILQTQVLFHYIKSFWIIIAVIFIEGVQGGLAYVNTYYRMSQEISPEYLEFSIGVTCVADSMGIAIAGLISIPAHNSICRRPIKM</sequence>
<evidence type="ECO:0000256" key="5">
    <source>
        <dbReference type="ARBA" id="ARBA00022989"/>
    </source>
</evidence>
<feature type="transmembrane region" description="Helical" evidence="7">
    <location>
        <begin position="246"/>
        <end position="265"/>
    </location>
</feature>
<feature type="transmembrane region" description="Helical" evidence="7">
    <location>
        <begin position="159"/>
        <end position="177"/>
    </location>
</feature>
<dbReference type="InterPro" id="IPR036259">
    <property type="entry name" value="MFS_trans_sf"/>
</dbReference>
<dbReference type="SUPFAM" id="SSF103473">
    <property type="entry name" value="MFS general substrate transporter"/>
    <property type="match status" value="1"/>
</dbReference>
<keyword evidence="4 7" id="KW-0812">Transmembrane</keyword>
<dbReference type="PANTHER" id="PTHR10981">
    <property type="entry name" value="BATTENIN"/>
    <property type="match status" value="1"/>
</dbReference>
<dbReference type="EMBL" id="KQ426075">
    <property type="protein sequence ID" value="KOF68674.1"/>
    <property type="molecule type" value="Genomic_DNA"/>
</dbReference>
<dbReference type="Gene3D" id="1.20.1250.20">
    <property type="entry name" value="MFS general substrate transporter like domains"/>
    <property type="match status" value="1"/>
</dbReference>
<protein>
    <recommendedName>
        <fullName evidence="7">Battenin</fullName>
    </recommendedName>
</protein>
<feature type="transmembrane region" description="Helical" evidence="7">
    <location>
        <begin position="183"/>
        <end position="207"/>
    </location>
</feature>
<accession>A0A0L8FVM6</accession>
<dbReference type="PANTHER" id="PTHR10981:SF0">
    <property type="entry name" value="BATTENIN"/>
    <property type="match status" value="1"/>
</dbReference>
<dbReference type="STRING" id="37653.A0A0L8FVM6"/>
<evidence type="ECO:0000256" key="6">
    <source>
        <dbReference type="ARBA" id="ARBA00023136"/>
    </source>
</evidence>
<dbReference type="GO" id="GO:0005765">
    <property type="term" value="C:lysosomal membrane"/>
    <property type="evidence" value="ECO:0007669"/>
    <property type="project" value="UniProtKB-SubCell"/>
</dbReference>
<evidence type="ECO:0000256" key="2">
    <source>
        <dbReference type="ARBA" id="ARBA00007467"/>
    </source>
</evidence>
<dbReference type="Pfam" id="PF02487">
    <property type="entry name" value="CLN3"/>
    <property type="match status" value="1"/>
</dbReference>
<dbReference type="OrthoDB" id="5965864at2759"/>
<feature type="transmembrane region" description="Helical" evidence="7">
    <location>
        <begin position="67"/>
        <end position="88"/>
    </location>
</feature>
<proteinExistence type="inferred from homology"/>
<feature type="transmembrane region" description="Helical" evidence="7">
    <location>
        <begin position="365"/>
        <end position="384"/>
    </location>
</feature>
<keyword evidence="7" id="KW-0458">Lysosome</keyword>